<name>A0A848G2A3_9RHOO</name>
<dbReference type="RefSeq" id="WP_169145862.1">
    <property type="nucleotide sequence ID" value="NZ_JABBGA010000007.1"/>
</dbReference>
<organism evidence="2 3">
    <name type="scientific">Zoogloea dura</name>
    <dbReference type="NCBI Taxonomy" id="2728840"/>
    <lineage>
        <taxon>Bacteria</taxon>
        <taxon>Pseudomonadati</taxon>
        <taxon>Pseudomonadota</taxon>
        <taxon>Betaproteobacteria</taxon>
        <taxon>Rhodocyclales</taxon>
        <taxon>Zoogloeaceae</taxon>
        <taxon>Zoogloea</taxon>
    </lineage>
</organism>
<evidence type="ECO:0000313" key="2">
    <source>
        <dbReference type="EMBL" id="NML26327.1"/>
    </source>
</evidence>
<proteinExistence type="inferred from homology"/>
<dbReference type="PANTHER" id="PTHR38692">
    <property type="entry name" value="PROTEIN SMG"/>
    <property type="match status" value="1"/>
</dbReference>
<comment type="caution">
    <text evidence="2">The sequence shown here is derived from an EMBL/GenBank/DDBJ whole genome shotgun (WGS) entry which is preliminary data.</text>
</comment>
<evidence type="ECO:0000256" key="1">
    <source>
        <dbReference type="HAMAP-Rule" id="MF_00598"/>
    </source>
</evidence>
<accession>A0A848G2A3</accession>
<evidence type="ECO:0000313" key="3">
    <source>
        <dbReference type="Proteomes" id="UP000580043"/>
    </source>
</evidence>
<dbReference type="AlphaFoldDB" id="A0A848G2A3"/>
<sequence length="159" mass="18073">MFDILVYLFENYVHADACPEPAQLARKLTAAGFEEEEITEALEWLSGLRQLSDGERPAQFSRAGSLRIYADDEQVRLGVECRGFLLFLENSGILDSECREMIVERALALGETEIELENLKVIVLMVLWQQDRPINGLILDELLNESAEEEEGQESYPVH</sequence>
<dbReference type="HAMAP" id="MF_00598">
    <property type="entry name" value="Smg"/>
    <property type="match status" value="1"/>
</dbReference>
<dbReference type="Proteomes" id="UP000580043">
    <property type="component" value="Unassembled WGS sequence"/>
</dbReference>
<dbReference type="EMBL" id="JABBGA010000007">
    <property type="protein sequence ID" value="NML26327.1"/>
    <property type="molecule type" value="Genomic_DNA"/>
</dbReference>
<gene>
    <name evidence="1" type="primary">smg</name>
    <name evidence="2" type="ORF">HHL15_11290</name>
</gene>
<reference evidence="2 3" key="1">
    <citation type="submission" date="2020-04" db="EMBL/GenBank/DDBJ databases">
        <title>Zoogloea sp. G-4-1-14 isolated from soil.</title>
        <authorList>
            <person name="Dahal R.H."/>
        </authorList>
    </citation>
    <scope>NUCLEOTIDE SEQUENCE [LARGE SCALE GENOMIC DNA]</scope>
    <source>
        <strain evidence="2 3">G-4-1-14</strain>
    </source>
</reference>
<dbReference type="InterPro" id="IPR007456">
    <property type="entry name" value="Smg"/>
</dbReference>
<dbReference type="Pfam" id="PF04361">
    <property type="entry name" value="DUF494"/>
    <property type="match status" value="1"/>
</dbReference>
<comment type="similarity">
    <text evidence="1">Belongs to the Smg family.</text>
</comment>
<keyword evidence="3" id="KW-1185">Reference proteome</keyword>
<dbReference type="PANTHER" id="PTHR38692:SF1">
    <property type="entry name" value="PROTEIN SMG"/>
    <property type="match status" value="1"/>
</dbReference>
<protein>
    <recommendedName>
        <fullName evidence="1">Protein Smg homolog</fullName>
    </recommendedName>
</protein>